<organism evidence="1 2">
    <name type="scientific">Mya arenaria</name>
    <name type="common">Soft-shell clam</name>
    <dbReference type="NCBI Taxonomy" id="6604"/>
    <lineage>
        <taxon>Eukaryota</taxon>
        <taxon>Metazoa</taxon>
        <taxon>Spiralia</taxon>
        <taxon>Lophotrochozoa</taxon>
        <taxon>Mollusca</taxon>
        <taxon>Bivalvia</taxon>
        <taxon>Autobranchia</taxon>
        <taxon>Heteroconchia</taxon>
        <taxon>Euheterodonta</taxon>
        <taxon>Imparidentia</taxon>
        <taxon>Neoheterodontei</taxon>
        <taxon>Myida</taxon>
        <taxon>Myoidea</taxon>
        <taxon>Myidae</taxon>
        <taxon>Mya</taxon>
    </lineage>
</organism>
<dbReference type="Proteomes" id="UP001164746">
    <property type="component" value="Chromosome 13"/>
</dbReference>
<feature type="non-terminal residue" evidence="1">
    <location>
        <position position="101"/>
    </location>
</feature>
<evidence type="ECO:0000313" key="2">
    <source>
        <dbReference type="Proteomes" id="UP001164746"/>
    </source>
</evidence>
<dbReference type="EMBL" id="CP111024">
    <property type="protein sequence ID" value="WAR24269.1"/>
    <property type="molecule type" value="Genomic_DNA"/>
</dbReference>
<evidence type="ECO:0000313" key="1">
    <source>
        <dbReference type="EMBL" id="WAR24269.1"/>
    </source>
</evidence>
<sequence length="101" mass="11431">MACTVYTRELCVENLQSTFRRTGIYPLDGESPKPGPSHTSSYGYDTDEMTVENCFFCGCFQTKEQTSCVSLTFVKVDRCDGIVIGRPCNHWTHLKYCTPVK</sequence>
<gene>
    <name evidence="1" type="ORF">MAR_037938</name>
</gene>
<proteinExistence type="predicted"/>
<reference evidence="1" key="1">
    <citation type="submission" date="2022-11" db="EMBL/GenBank/DDBJ databases">
        <title>Centuries of genome instability and evolution in soft-shell clam transmissible cancer (bioRxiv).</title>
        <authorList>
            <person name="Hart S.F.M."/>
            <person name="Yonemitsu M.A."/>
            <person name="Giersch R.M."/>
            <person name="Beal B.F."/>
            <person name="Arriagada G."/>
            <person name="Davis B.W."/>
            <person name="Ostrander E.A."/>
            <person name="Goff S.P."/>
            <person name="Metzger M.J."/>
        </authorList>
    </citation>
    <scope>NUCLEOTIDE SEQUENCE</scope>
    <source>
        <strain evidence="1">MELC-2E11</strain>
        <tissue evidence="1">Siphon/mantle</tissue>
    </source>
</reference>
<protein>
    <submittedName>
        <fullName evidence="1">Uncharacterized protein</fullName>
    </submittedName>
</protein>
<keyword evidence="2" id="KW-1185">Reference proteome</keyword>
<name>A0ABY7FSK8_MYAAR</name>
<accession>A0ABY7FSK8</accession>